<keyword evidence="7 14" id="KW-0418">Kinase</keyword>
<feature type="domain" description="Histidine kinase" evidence="12">
    <location>
        <begin position="140"/>
        <end position="324"/>
    </location>
</feature>
<name>A0A2V3UL79_9SPHN</name>
<dbReference type="Gene3D" id="3.30.565.10">
    <property type="entry name" value="Histidine kinase-like ATPase, C-terminal domain"/>
    <property type="match status" value="1"/>
</dbReference>
<evidence type="ECO:0000256" key="10">
    <source>
        <dbReference type="ARBA" id="ARBA00023136"/>
    </source>
</evidence>
<comment type="catalytic activity">
    <reaction evidence="1">
        <text>ATP + protein L-histidine = ADP + protein N-phospho-L-histidine.</text>
        <dbReference type="EC" id="2.7.13.3"/>
    </reaction>
</comment>
<comment type="subcellular location">
    <subcellularLocation>
        <location evidence="2">Membrane</location>
    </subcellularLocation>
</comment>
<dbReference type="InterPro" id="IPR004358">
    <property type="entry name" value="Sig_transdc_His_kin-like_C"/>
</dbReference>
<keyword evidence="9" id="KW-0902">Two-component regulatory system</keyword>
<dbReference type="InterPro" id="IPR036890">
    <property type="entry name" value="HATPase_C_sf"/>
</dbReference>
<dbReference type="PRINTS" id="PR00344">
    <property type="entry name" value="BCTRLSENSOR"/>
</dbReference>
<evidence type="ECO:0000256" key="3">
    <source>
        <dbReference type="ARBA" id="ARBA00012438"/>
    </source>
</evidence>
<feature type="domain" description="HAMP" evidence="13">
    <location>
        <begin position="79"/>
        <end position="132"/>
    </location>
</feature>
<dbReference type="GO" id="GO:0000155">
    <property type="term" value="F:phosphorelay sensor kinase activity"/>
    <property type="evidence" value="ECO:0007669"/>
    <property type="project" value="InterPro"/>
</dbReference>
<dbReference type="SMART" id="SM00387">
    <property type="entry name" value="HATPase_c"/>
    <property type="match status" value="1"/>
</dbReference>
<dbReference type="EC" id="2.7.13.3" evidence="3"/>
<keyword evidence="15" id="KW-1185">Reference proteome</keyword>
<keyword evidence="6 11" id="KW-0812">Transmembrane</keyword>
<keyword evidence="10 11" id="KW-0472">Membrane</keyword>
<keyword evidence="4" id="KW-0597">Phosphoprotein</keyword>
<accession>A0A2V3UL79</accession>
<keyword evidence="8 11" id="KW-1133">Transmembrane helix</keyword>
<evidence type="ECO:0000256" key="4">
    <source>
        <dbReference type="ARBA" id="ARBA00022553"/>
    </source>
</evidence>
<dbReference type="InterPro" id="IPR036097">
    <property type="entry name" value="HisK_dim/P_sf"/>
</dbReference>
<organism evidence="14 15">
    <name type="scientific">Blastomonas natatoria</name>
    <dbReference type="NCBI Taxonomy" id="34015"/>
    <lineage>
        <taxon>Bacteria</taxon>
        <taxon>Pseudomonadati</taxon>
        <taxon>Pseudomonadota</taxon>
        <taxon>Alphaproteobacteria</taxon>
        <taxon>Sphingomonadales</taxon>
        <taxon>Sphingomonadaceae</taxon>
        <taxon>Blastomonas</taxon>
    </lineage>
</organism>
<keyword evidence="5" id="KW-0808">Transferase</keyword>
<evidence type="ECO:0000313" key="15">
    <source>
        <dbReference type="Proteomes" id="UP000248014"/>
    </source>
</evidence>
<dbReference type="CDD" id="cd00082">
    <property type="entry name" value="HisKA"/>
    <property type="match status" value="1"/>
</dbReference>
<evidence type="ECO:0000256" key="7">
    <source>
        <dbReference type="ARBA" id="ARBA00022777"/>
    </source>
</evidence>
<feature type="transmembrane region" description="Helical" evidence="11">
    <location>
        <begin position="59"/>
        <end position="78"/>
    </location>
</feature>
<dbReference type="PROSITE" id="PS50885">
    <property type="entry name" value="HAMP"/>
    <property type="match status" value="1"/>
</dbReference>
<evidence type="ECO:0000259" key="12">
    <source>
        <dbReference type="PROSITE" id="PS50109"/>
    </source>
</evidence>
<dbReference type="SUPFAM" id="SSF47384">
    <property type="entry name" value="Homodimeric domain of signal transducing histidine kinase"/>
    <property type="match status" value="1"/>
</dbReference>
<dbReference type="AlphaFoldDB" id="A0A2V3UL79"/>
<dbReference type="Gene3D" id="1.10.287.130">
    <property type="match status" value="1"/>
</dbReference>
<dbReference type="Proteomes" id="UP000248014">
    <property type="component" value="Unassembled WGS sequence"/>
</dbReference>
<evidence type="ECO:0000256" key="5">
    <source>
        <dbReference type="ARBA" id="ARBA00022679"/>
    </source>
</evidence>
<dbReference type="PANTHER" id="PTHR45436">
    <property type="entry name" value="SENSOR HISTIDINE KINASE YKOH"/>
    <property type="match status" value="1"/>
</dbReference>
<proteinExistence type="predicted"/>
<dbReference type="SMART" id="SM00388">
    <property type="entry name" value="HisKA"/>
    <property type="match status" value="1"/>
</dbReference>
<gene>
    <name evidence="14" type="ORF">C7451_1421</name>
</gene>
<feature type="transmembrane region" description="Helical" evidence="11">
    <location>
        <begin position="12"/>
        <end position="33"/>
    </location>
</feature>
<dbReference type="InterPro" id="IPR003660">
    <property type="entry name" value="HAMP_dom"/>
</dbReference>
<dbReference type="InterPro" id="IPR005467">
    <property type="entry name" value="His_kinase_dom"/>
</dbReference>
<dbReference type="Pfam" id="PF02518">
    <property type="entry name" value="HATPase_c"/>
    <property type="match status" value="1"/>
</dbReference>
<dbReference type="InterPro" id="IPR003661">
    <property type="entry name" value="HisK_dim/P_dom"/>
</dbReference>
<comment type="caution">
    <text evidence="14">The sequence shown here is derived from an EMBL/GenBank/DDBJ whole genome shotgun (WGS) entry which is preliminary data.</text>
</comment>
<dbReference type="EMBL" id="QJJM01000042">
    <property type="protein sequence ID" value="PXW66261.1"/>
    <property type="molecule type" value="Genomic_DNA"/>
</dbReference>
<evidence type="ECO:0000259" key="13">
    <source>
        <dbReference type="PROSITE" id="PS50885"/>
    </source>
</evidence>
<protein>
    <recommendedName>
        <fullName evidence="3">histidine kinase</fullName>
        <ecNumber evidence="3">2.7.13.3</ecNumber>
    </recommendedName>
</protein>
<evidence type="ECO:0000313" key="14">
    <source>
        <dbReference type="EMBL" id="PXW66261.1"/>
    </source>
</evidence>
<dbReference type="PANTHER" id="PTHR45436:SF5">
    <property type="entry name" value="SENSOR HISTIDINE KINASE TRCS"/>
    <property type="match status" value="1"/>
</dbReference>
<dbReference type="SUPFAM" id="SSF55874">
    <property type="entry name" value="ATPase domain of HSP90 chaperone/DNA topoisomerase II/histidine kinase"/>
    <property type="match status" value="1"/>
</dbReference>
<dbReference type="OrthoDB" id="9809329at2"/>
<sequence length="338" mass="36054">MAHQPTSIFNSLARGLAVVGLGGTVFLLVAVLIEYRISFAEMATADALKAALHEMVEHVLLPVVALVVPMTVAVLFVMRRAFKPLTNATDQLNAITGRDRNIRIDDGELPTEIRPFTVAVNTLLGRLEQSAMHQEAFAADVAHELRTPLAAMMLELDGMTDPAAARLKGDVAAMRRLIDQLMLLAQMDAQEAAATATDDIDLSDIARDVVARCAPAVIAQGRSIELVSEGQTVSVLGRREAIAAALRNLIDNAVRVTPDGGTVHVVLDGTPAIRVTDGGPGLSQEQLAQLIQRNRRADHASPDGAGLGLAIVDRIMQVHGGAIRTDPQNSVLILDFSR</sequence>
<evidence type="ECO:0000256" key="8">
    <source>
        <dbReference type="ARBA" id="ARBA00022989"/>
    </source>
</evidence>
<evidence type="ECO:0000256" key="1">
    <source>
        <dbReference type="ARBA" id="ARBA00000085"/>
    </source>
</evidence>
<evidence type="ECO:0000256" key="2">
    <source>
        <dbReference type="ARBA" id="ARBA00004370"/>
    </source>
</evidence>
<dbReference type="GO" id="GO:0016020">
    <property type="term" value="C:membrane"/>
    <property type="evidence" value="ECO:0007669"/>
    <property type="project" value="UniProtKB-SubCell"/>
</dbReference>
<dbReference type="InterPro" id="IPR050428">
    <property type="entry name" value="TCS_sensor_his_kinase"/>
</dbReference>
<dbReference type="InterPro" id="IPR003594">
    <property type="entry name" value="HATPase_dom"/>
</dbReference>
<evidence type="ECO:0000256" key="11">
    <source>
        <dbReference type="SAM" id="Phobius"/>
    </source>
</evidence>
<evidence type="ECO:0000256" key="9">
    <source>
        <dbReference type="ARBA" id="ARBA00023012"/>
    </source>
</evidence>
<dbReference type="PROSITE" id="PS50109">
    <property type="entry name" value="HIS_KIN"/>
    <property type="match status" value="1"/>
</dbReference>
<evidence type="ECO:0000256" key="6">
    <source>
        <dbReference type="ARBA" id="ARBA00022692"/>
    </source>
</evidence>
<dbReference type="Pfam" id="PF00512">
    <property type="entry name" value="HisKA"/>
    <property type="match status" value="1"/>
</dbReference>
<reference evidence="14 15" key="1">
    <citation type="submission" date="2018-05" db="EMBL/GenBank/DDBJ databases">
        <title>Genomic Encyclopedia of Type Strains, Phase IV (KMG-IV): sequencing the most valuable type-strain genomes for metagenomic binning, comparative biology and taxonomic classification.</title>
        <authorList>
            <person name="Goeker M."/>
        </authorList>
    </citation>
    <scope>NUCLEOTIDE SEQUENCE [LARGE SCALE GENOMIC DNA]</scope>
    <source>
        <strain evidence="14 15">DSM 3183</strain>
    </source>
</reference>